<organism evidence="1 2">
    <name type="scientific">Croceivirga radicis</name>
    <dbReference type="NCBI Taxonomy" id="1929488"/>
    <lineage>
        <taxon>Bacteria</taxon>
        <taxon>Pseudomonadati</taxon>
        <taxon>Bacteroidota</taxon>
        <taxon>Flavobacteriia</taxon>
        <taxon>Flavobacteriales</taxon>
        <taxon>Flavobacteriaceae</taxon>
        <taxon>Croceivirga</taxon>
    </lineage>
</organism>
<dbReference type="Pfam" id="PF03702">
    <property type="entry name" value="AnmK"/>
    <property type="match status" value="1"/>
</dbReference>
<dbReference type="GO" id="GO:0016773">
    <property type="term" value="F:phosphotransferase activity, alcohol group as acceptor"/>
    <property type="evidence" value="ECO:0007669"/>
    <property type="project" value="InterPro"/>
</dbReference>
<dbReference type="PANTHER" id="PTHR30605:SF0">
    <property type="entry name" value="ANHYDRO-N-ACETYLMURAMIC ACID KINASE"/>
    <property type="match status" value="1"/>
</dbReference>
<comment type="caution">
    <text evidence="1">The sequence shown here is derived from an EMBL/GenBank/DDBJ whole genome shotgun (WGS) entry which is preliminary data.</text>
</comment>
<keyword evidence="1" id="KW-0418">Kinase</keyword>
<sequence length="360" mass="39944">MEQSYSVLGLMSGTSLDGLDIAHCDFWRHKTKWNFKINKGVTIAYDAVLQEQLKNAIHLSEEEHQHLHLTYGKWLGAQAKQFLVNEKLTVDFIASHGHTSHHRPSEGLTFQLGDGAELTKTAQISCVNDFRTLDVSKNGQGAPLVPIGDALLFADYDFCLNLGGISNISLEHNNKRIAFDIGLANMPLNYLVAPLGLSYDKDGKLAESGKLIEPLFNSLNKLPYYQKKHPKSTGIEWFKSDVIPLLENYKTNKVENVLHTIVQHNNYQIANAIKQFDTSRPTRLLITGGGALNAFAMKNLKTHLPNTVEIVLPDKTLIDFKEAMVFAFMGVLRQQGAINILASVTGADSDSCAGKIHTFK</sequence>
<gene>
    <name evidence="1" type="ORF">BUL40_10995</name>
</gene>
<dbReference type="GO" id="GO:0009254">
    <property type="term" value="P:peptidoglycan turnover"/>
    <property type="evidence" value="ECO:0007669"/>
    <property type="project" value="InterPro"/>
</dbReference>
<dbReference type="PANTHER" id="PTHR30605">
    <property type="entry name" value="ANHYDRO-N-ACETYLMURAMIC ACID KINASE"/>
    <property type="match status" value="1"/>
</dbReference>
<dbReference type="Proteomes" id="UP000191680">
    <property type="component" value="Unassembled WGS sequence"/>
</dbReference>
<dbReference type="AlphaFoldDB" id="A0A1V6LQ70"/>
<accession>A0A1V6LQ70</accession>
<dbReference type="RefSeq" id="WP_080319314.1">
    <property type="nucleotide sequence ID" value="NZ_MTBC01000007.1"/>
</dbReference>
<keyword evidence="2" id="KW-1185">Reference proteome</keyword>
<dbReference type="InterPro" id="IPR005338">
    <property type="entry name" value="Anhydro_N_Ac-Mur_kinase"/>
</dbReference>
<dbReference type="GO" id="GO:0005524">
    <property type="term" value="F:ATP binding"/>
    <property type="evidence" value="ECO:0007669"/>
    <property type="project" value="InterPro"/>
</dbReference>
<dbReference type="SUPFAM" id="SSF53067">
    <property type="entry name" value="Actin-like ATPase domain"/>
    <property type="match status" value="1"/>
</dbReference>
<evidence type="ECO:0000313" key="1">
    <source>
        <dbReference type="EMBL" id="OQD42288.1"/>
    </source>
</evidence>
<dbReference type="OrthoDB" id="9763949at2"/>
<dbReference type="GO" id="GO:0006040">
    <property type="term" value="P:amino sugar metabolic process"/>
    <property type="evidence" value="ECO:0007669"/>
    <property type="project" value="InterPro"/>
</dbReference>
<reference evidence="1 2" key="1">
    <citation type="submission" date="2016-12" db="EMBL/GenBank/DDBJ databases">
        <authorList>
            <person name="Song W.-J."/>
            <person name="Kurnit D.M."/>
        </authorList>
    </citation>
    <scope>NUCLEOTIDE SEQUENCE [LARGE SCALE GENOMIC DNA]</scope>
    <source>
        <strain evidence="1 2">HSG9</strain>
    </source>
</reference>
<name>A0A1V6LQ70_9FLAO</name>
<dbReference type="GO" id="GO:0016301">
    <property type="term" value="F:kinase activity"/>
    <property type="evidence" value="ECO:0007669"/>
    <property type="project" value="UniProtKB-KW"/>
</dbReference>
<dbReference type="Gene3D" id="3.30.420.40">
    <property type="match status" value="2"/>
</dbReference>
<proteinExistence type="predicted"/>
<dbReference type="EMBL" id="MTBC01000007">
    <property type="protein sequence ID" value="OQD42288.1"/>
    <property type="molecule type" value="Genomic_DNA"/>
</dbReference>
<keyword evidence="1" id="KW-0808">Transferase</keyword>
<evidence type="ECO:0000313" key="2">
    <source>
        <dbReference type="Proteomes" id="UP000191680"/>
    </source>
</evidence>
<protein>
    <submittedName>
        <fullName evidence="1">Anhydro-N-acetylmuramic acid kinase</fullName>
    </submittedName>
</protein>
<dbReference type="NCBIfam" id="NF007144">
    <property type="entry name" value="PRK09585.2-3"/>
    <property type="match status" value="1"/>
</dbReference>
<dbReference type="InterPro" id="IPR043129">
    <property type="entry name" value="ATPase_NBD"/>
</dbReference>